<feature type="compositionally biased region" description="Low complexity" evidence="3">
    <location>
        <begin position="256"/>
        <end position="267"/>
    </location>
</feature>
<comment type="caution">
    <text evidence="7">The sequence shown here is derived from an EMBL/GenBank/DDBJ whole genome shotgun (WGS) entry which is preliminary data.</text>
</comment>
<dbReference type="Pfam" id="PF24883">
    <property type="entry name" value="NPHP3_N"/>
    <property type="match status" value="1"/>
</dbReference>
<dbReference type="Pfam" id="PF12796">
    <property type="entry name" value="Ank_2"/>
    <property type="match status" value="3"/>
</dbReference>
<dbReference type="PROSITE" id="PS50088">
    <property type="entry name" value="ANK_REPEAT"/>
    <property type="match status" value="7"/>
</dbReference>
<feature type="repeat" description="ANK" evidence="2">
    <location>
        <begin position="914"/>
        <end position="946"/>
    </location>
</feature>
<feature type="repeat" description="ANK" evidence="2">
    <location>
        <begin position="1044"/>
        <end position="1078"/>
    </location>
</feature>
<evidence type="ECO:0000259" key="4">
    <source>
        <dbReference type="Pfam" id="PF01048"/>
    </source>
</evidence>
<dbReference type="InterPro" id="IPR036770">
    <property type="entry name" value="Ankyrin_rpt-contain_sf"/>
</dbReference>
<dbReference type="SUPFAM" id="SSF48403">
    <property type="entry name" value="Ankyrin repeat"/>
    <property type="match status" value="1"/>
</dbReference>
<dbReference type="SMART" id="SM00248">
    <property type="entry name" value="ANK"/>
    <property type="match status" value="10"/>
</dbReference>
<feature type="repeat" description="ANK" evidence="2">
    <location>
        <begin position="1079"/>
        <end position="1111"/>
    </location>
</feature>
<feature type="repeat" description="ANK" evidence="2">
    <location>
        <begin position="1011"/>
        <end position="1043"/>
    </location>
</feature>
<dbReference type="InterPro" id="IPR056884">
    <property type="entry name" value="NPHP3-like_N"/>
</dbReference>
<feature type="domain" description="Nephrocystin 3-like N-terminal" evidence="6">
    <location>
        <begin position="428"/>
        <end position="587"/>
    </location>
</feature>
<proteinExistence type="predicted"/>
<dbReference type="InterPro" id="IPR027417">
    <property type="entry name" value="P-loop_NTPase"/>
</dbReference>
<protein>
    <submittedName>
        <fullName evidence="7">Uncharacterized protein</fullName>
    </submittedName>
</protein>
<dbReference type="PANTHER" id="PTHR46082:SF11">
    <property type="entry name" value="AAA+ ATPASE DOMAIN-CONTAINING PROTEIN-RELATED"/>
    <property type="match status" value="1"/>
</dbReference>
<dbReference type="GO" id="GO:0003824">
    <property type="term" value="F:catalytic activity"/>
    <property type="evidence" value="ECO:0007669"/>
    <property type="project" value="InterPro"/>
</dbReference>
<organism evidence="7 8">
    <name type="scientific">Arthrobotrys flagrans</name>
    <name type="common">Nematode-trapping fungus</name>
    <name type="synonym">Trichothecium flagrans</name>
    <dbReference type="NCBI Taxonomy" id="97331"/>
    <lineage>
        <taxon>Eukaryota</taxon>
        <taxon>Fungi</taxon>
        <taxon>Dikarya</taxon>
        <taxon>Ascomycota</taxon>
        <taxon>Pezizomycotina</taxon>
        <taxon>Orbiliomycetes</taxon>
        <taxon>Orbiliales</taxon>
        <taxon>Orbiliaceae</taxon>
        <taxon>Arthrobotrys</taxon>
    </lineage>
</organism>
<evidence type="ECO:0000313" key="8">
    <source>
        <dbReference type="Proteomes" id="UP000283090"/>
    </source>
</evidence>
<gene>
    <name evidence="7" type="ORF">DFL_000122</name>
</gene>
<evidence type="ECO:0000259" key="6">
    <source>
        <dbReference type="Pfam" id="PF24883"/>
    </source>
</evidence>
<evidence type="ECO:0000313" key="7">
    <source>
        <dbReference type="EMBL" id="RVD89101.1"/>
    </source>
</evidence>
<dbReference type="SUPFAM" id="SSF53167">
    <property type="entry name" value="Purine and uridine phosphorylases"/>
    <property type="match status" value="1"/>
</dbReference>
<dbReference type="STRING" id="97331.A0A437ADE7"/>
<dbReference type="Pfam" id="PF00023">
    <property type="entry name" value="Ank"/>
    <property type="match status" value="2"/>
</dbReference>
<dbReference type="VEuPathDB" id="FungiDB:DFL_000122"/>
<feature type="domain" description="GPI inositol-deacylase winged helix" evidence="5">
    <location>
        <begin position="702"/>
        <end position="778"/>
    </location>
</feature>
<dbReference type="Proteomes" id="UP000283090">
    <property type="component" value="Unassembled WGS sequence"/>
</dbReference>
<evidence type="ECO:0000256" key="3">
    <source>
        <dbReference type="SAM" id="MobiDB-lite"/>
    </source>
</evidence>
<dbReference type="Pfam" id="PF22939">
    <property type="entry name" value="WHD_GPIID"/>
    <property type="match status" value="1"/>
</dbReference>
<feature type="repeat" description="ANK" evidence="2">
    <location>
        <begin position="978"/>
        <end position="1010"/>
    </location>
</feature>
<accession>A0A437ADE7</accession>
<dbReference type="OrthoDB" id="20872at2759"/>
<dbReference type="InterPro" id="IPR053137">
    <property type="entry name" value="NLR-like"/>
</dbReference>
<keyword evidence="2" id="KW-0040">ANK repeat</keyword>
<dbReference type="Gene3D" id="3.40.50.300">
    <property type="entry name" value="P-loop containing nucleotide triphosphate hydrolases"/>
    <property type="match status" value="1"/>
</dbReference>
<dbReference type="RefSeq" id="XP_067494645.1">
    <property type="nucleotide sequence ID" value="XM_067629805.1"/>
</dbReference>
<dbReference type="CDD" id="cd09008">
    <property type="entry name" value="MTAN"/>
    <property type="match status" value="1"/>
</dbReference>
<dbReference type="Gene3D" id="3.40.50.1580">
    <property type="entry name" value="Nucleoside phosphorylase domain"/>
    <property type="match status" value="1"/>
</dbReference>
<dbReference type="Pfam" id="PF01048">
    <property type="entry name" value="PNP_UDP_1"/>
    <property type="match status" value="1"/>
</dbReference>
<dbReference type="EMBL" id="SAEB01000001">
    <property type="protein sequence ID" value="RVD89101.1"/>
    <property type="molecule type" value="Genomic_DNA"/>
</dbReference>
<dbReference type="GO" id="GO:0009116">
    <property type="term" value="P:nucleoside metabolic process"/>
    <property type="evidence" value="ECO:0007669"/>
    <property type="project" value="InterPro"/>
</dbReference>
<evidence type="ECO:0000256" key="2">
    <source>
        <dbReference type="PROSITE-ProRule" id="PRU00023"/>
    </source>
</evidence>
<dbReference type="PROSITE" id="PS50297">
    <property type="entry name" value="ANK_REP_REGION"/>
    <property type="match status" value="6"/>
</dbReference>
<keyword evidence="8" id="KW-1185">Reference proteome</keyword>
<evidence type="ECO:0000259" key="5">
    <source>
        <dbReference type="Pfam" id="PF22939"/>
    </source>
</evidence>
<feature type="repeat" description="ANK" evidence="2">
    <location>
        <begin position="1159"/>
        <end position="1191"/>
    </location>
</feature>
<feature type="repeat" description="ANK" evidence="2">
    <location>
        <begin position="1193"/>
        <end position="1227"/>
    </location>
</feature>
<dbReference type="InterPro" id="IPR000845">
    <property type="entry name" value="Nucleoside_phosphorylase_d"/>
</dbReference>
<feature type="compositionally biased region" description="Basic and acidic residues" evidence="3">
    <location>
        <begin position="269"/>
        <end position="278"/>
    </location>
</feature>
<feature type="domain" description="Nucleoside phosphorylase" evidence="4">
    <location>
        <begin position="63"/>
        <end position="355"/>
    </location>
</feature>
<dbReference type="SUPFAM" id="SSF52540">
    <property type="entry name" value="P-loop containing nucleoside triphosphate hydrolases"/>
    <property type="match status" value="1"/>
</dbReference>
<dbReference type="InterPro" id="IPR054471">
    <property type="entry name" value="GPIID_WHD"/>
</dbReference>
<keyword evidence="1" id="KW-0677">Repeat</keyword>
<feature type="region of interest" description="Disordered" evidence="3">
    <location>
        <begin position="256"/>
        <end position="278"/>
    </location>
</feature>
<sequence length="1293" mass="143265">MPNLNYPADGIYIESILFSFLFSSESFNQDESGIYSIDPTTKEVKSRSCVMSSSIPRDNEDYTVGLVCALPLELAAVKAVLDESYGKPKKQSTSDKNTYELGRIGEHNVVIACLPKGVYGTTSAATVAARMLSSFKSIRFGLMVGIGGGIPSDEHDIRLGDVVVSSPAKTIGGVVQYDIGKATAGGGFERVGMLNKPPDILLTAIADLEAQHEMTGTIIPQILEDIFSKYPKMKDGYSYQGPENDRLFRAGYNHNSSASSGCESCDSNQVERRPARSDSDPVIHYGLIASGNQVVKDGVKRDQLRKELDVICFEMEAAGLMDNFPCLVIRGICDYADSHKNKRWQRYAAAVAAAYAKELLSIIPPAEVVNIKTALETTNELVKEALDRVDDTINRITVESSHKDIADWLLLKGYDSKYKNAIEKHIKGTGKWFIDDVESWLQDPQSEPVFWCRGIPGAGKTILTSVTIQHIHDQAKTHGFDGVAYVYFDQKDQDIQTTKVALASILGQLAYQISGLWPPLEKLYRQCRNGKETPLVDGLLEILINNPAKVFLAFDAVDEASSATQKEFLRYLHDLSSGPRRLFFSSRPNISASFIPRGVFGKKIEAQRADLEAFVRVKLNESNWIQDILSNESDDFKERIIHQLVSRANGMFLVVEFLVTLCEGSTCPDDISHHAETMPSDPNCVYDRTWTVIYAQSKERVSLASKVLSWVCLAKRNLSVQELREAVAIEIGSRELNRGRFSPDSLLIDVCKGLIILDEHDQIIRLAHATVQDFLTEKIDCKEQSLKITLSCLTYLSYDLFAGRERNKQRAIKESLHDNNFLRYAVPYFLDHTRELREEVSLVRPLIAFAHHNGLRRFFFQSCHKLGVFWGLTSYSDFEIDNPLSFITLTNNRGAANDIVRHISLEELNEMGERGQLPLFLASKYGNEDIVSLLLDKGADIDVEGDDGSTALHYATGHEATMRALIRRGADVDKPDHAGFTALSYAAKLGAEGIVKLLLSEGADAEFKDNDGHTPLSLAAKEGYEIVARYLLIKGVDINSKDAVGRTPLSWAACNGHKAVVKVLVLERIGVDLNVKDWYGRTPLSLAAENGHDKVVKLLLTHGANTDMGDVAGRTPLWYAAGGSISKQDHDTRSKAERRNRVINLLLEKGADIKANSGSGLTALHQAAKSGQGAVVKLLLEKGEDVDSKDERYGRTPLMWAASMKENGRTLVELLLEKDADVNLPDDKFGRTPLMWAVVERNVEAVKLLVAIEGVNPLSYDFWSQTPLSLAENFETGHGRPAQRQRRHDADDV</sequence>
<evidence type="ECO:0000256" key="1">
    <source>
        <dbReference type="ARBA" id="ARBA00022737"/>
    </source>
</evidence>
<reference evidence="7 8" key="1">
    <citation type="submission" date="2019-01" db="EMBL/GenBank/DDBJ databases">
        <title>Intercellular communication is required for trap formation in the nematode-trapping fungus Duddingtonia flagrans.</title>
        <authorList>
            <person name="Youssar L."/>
            <person name="Wernet V."/>
            <person name="Hensel N."/>
            <person name="Hildebrandt H.-G."/>
            <person name="Fischer R."/>
        </authorList>
    </citation>
    <scope>NUCLEOTIDE SEQUENCE [LARGE SCALE GENOMIC DNA]</scope>
    <source>
        <strain evidence="7 8">CBS H-5679</strain>
    </source>
</reference>
<dbReference type="InterPro" id="IPR002110">
    <property type="entry name" value="Ankyrin_rpt"/>
</dbReference>
<name>A0A437ADE7_ARTFL</name>
<dbReference type="Gene3D" id="1.25.40.20">
    <property type="entry name" value="Ankyrin repeat-containing domain"/>
    <property type="match status" value="2"/>
</dbReference>
<dbReference type="GeneID" id="93582433"/>
<dbReference type="PANTHER" id="PTHR46082">
    <property type="entry name" value="ATP/GTP-BINDING PROTEIN-RELATED"/>
    <property type="match status" value="1"/>
</dbReference>
<dbReference type="InterPro" id="IPR035994">
    <property type="entry name" value="Nucleoside_phosphorylase_sf"/>
</dbReference>
<dbReference type="PRINTS" id="PR01415">
    <property type="entry name" value="ANKYRIN"/>
</dbReference>